<protein>
    <submittedName>
        <fullName evidence="2">Uncharacterized protein</fullName>
    </submittedName>
</protein>
<reference evidence="2" key="1">
    <citation type="submission" date="2010-03" db="EMBL/GenBank/DDBJ databases">
        <title>Annotation of Blastomyces dermatitidis strain ATCC 18188.</title>
        <authorList>
            <consortium name="The Broad Institute Genome Sequencing Platform"/>
            <consortium name="Broad Institute Genome Sequencing Center for Infectious Disease."/>
            <person name="Cuomo C."/>
            <person name="Klein B."/>
            <person name="Sullivan T."/>
            <person name="Heitman J."/>
            <person name="Young S."/>
            <person name="Zeng Q."/>
            <person name="Gargeya S."/>
            <person name="Alvarado L."/>
            <person name="Berlin A.M."/>
            <person name="Chapman S.B."/>
            <person name="Chen Z."/>
            <person name="Freedman E."/>
            <person name="Gellesch M."/>
            <person name="Goldberg J."/>
            <person name="Griggs A."/>
            <person name="Gujja S."/>
            <person name="Heilman E."/>
            <person name="Heiman D."/>
            <person name="Howarth C."/>
            <person name="Mehta T."/>
            <person name="Neiman D."/>
            <person name="Pearson M."/>
            <person name="Roberts A."/>
            <person name="Saif S."/>
            <person name="Shea T."/>
            <person name="Shenoy N."/>
            <person name="Sisk P."/>
            <person name="Stolte C."/>
            <person name="Sykes S."/>
            <person name="White J."/>
            <person name="Yandava C."/>
            <person name="Haas B."/>
            <person name="Nusbaum C."/>
            <person name="Birren B."/>
        </authorList>
    </citation>
    <scope>NUCLEOTIDE SEQUENCE [LARGE SCALE GENOMIC DNA]</scope>
    <source>
        <strain evidence="2">ATCC 18188</strain>
    </source>
</reference>
<feature type="non-terminal residue" evidence="2">
    <location>
        <position position="197"/>
    </location>
</feature>
<organism evidence="2">
    <name type="scientific">Ajellomyces dermatitidis (strain ATCC 18188 / CBS 674.68)</name>
    <name type="common">Blastomyces dermatitidis</name>
    <dbReference type="NCBI Taxonomy" id="653446"/>
    <lineage>
        <taxon>Eukaryota</taxon>
        <taxon>Fungi</taxon>
        <taxon>Dikarya</taxon>
        <taxon>Ascomycota</taxon>
        <taxon>Pezizomycotina</taxon>
        <taxon>Eurotiomycetes</taxon>
        <taxon>Eurotiomycetidae</taxon>
        <taxon>Onygenales</taxon>
        <taxon>Ajellomycetaceae</taxon>
        <taxon>Blastomyces</taxon>
    </lineage>
</organism>
<gene>
    <name evidence="2" type="ORF">BDDG_05895</name>
</gene>
<sequence length="197" mass="20936">MDADADMFVFICVELSHVDRSVSADDSEPDVESLVENLKDVIMKELPVSCVAGSPASLLAPSAASFSAAPPSVPFSATPQSPTLAPVSGSPAPATPVPATPTPATPGFTASAFVTSSPRFKKMLCRLGEPHLLMKDICVFRNENMNIVLFYICRFTSVSEIILIEDDNTAETTLFCSQASSVTFSSFSVRKVVHTLS</sequence>
<feature type="region of interest" description="Disordered" evidence="1">
    <location>
        <begin position="77"/>
        <end position="97"/>
    </location>
</feature>
<accession>F2TI88</accession>
<dbReference type="HOGENOM" id="CLU_044088_0_0_1"/>
<dbReference type="EMBL" id="GG749441">
    <property type="protein sequence ID" value="EGE82951.2"/>
    <property type="molecule type" value="Genomic_DNA"/>
</dbReference>
<proteinExistence type="predicted"/>
<dbReference type="AlphaFoldDB" id="F2TI88"/>
<dbReference type="Proteomes" id="UP000007802">
    <property type="component" value="Unassembled WGS sequence"/>
</dbReference>
<evidence type="ECO:0000313" key="2">
    <source>
        <dbReference type="EMBL" id="EGE82951.2"/>
    </source>
</evidence>
<name>F2TI88_AJEDA</name>
<evidence type="ECO:0000256" key="1">
    <source>
        <dbReference type="SAM" id="MobiDB-lite"/>
    </source>
</evidence>